<feature type="region of interest" description="Disordered" evidence="1">
    <location>
        <begin position="1"/>
        <end position="64"/>
    </location>
</feature>
<dbReference type="VEuPathDB" id="FungiDB:ASPTUDRAFT_124578"/>
<keyword evidence="3" id="KW-1185">Reference proteome</keyword>
<proteinExistence type="predicted"/>
<dbReference type="Proteomes" id="UP000184304">
    <property type="component" value="Unassembled WGS sequence"/>
</dbReference>
<evidence type="ECO:0000313" key="3">
    <source>
        <dbReference type="Proteomes" id="UP000184304"/>
    </source>
</evidence>
<sequence length="64" mass="6690">AGELLDTETPDKRREVRERAQGSTGDEGKKVSECSSNRRLDPVGKDGVGGRGSELGLACFGGTP</sequence>
<feature type="compositionally biased region" description="Basic and acidic residues" evidence="1">
    <location>
        <begin position="9"/>
        <end position="44"/>
    </location>
</feature>
<accession>A0A1L9N2B3</accession>
<evidence type="ECO:0000256" key="1">
    <source>
        <dbReference type="SAM" id="MobiDB-lite"/>
    </source>
</evidence>
<dbReference type="AlphaFoldDB" id="A0A1L9N2B3"/>
<gene>
    <name evidence="2" type="ORF">ASPTUDRAFT_124578</name>
</gene>
<name>A0A1L9N2B3_ASPTC</name>
<organism evidence="2 3">
    <name type="scientific">Aspergillus tubingensis (strain CBS 134.48)</name>
    <dbReference type="NCBI Taxonomy" id="767770"/>
    <lineage>
        <taxon>Eukaryota</taxon>
        <taxon>Fungi</taxon>
        <taxon>Dikarya</taxon>
        <taxon>Ascomycota</taxon>
        <taxon>Pezizomycotina</taxon>
        <taxon>Eurotiomycetes</taxon>
        <taxon>Eurotiomycetidae</taxon>
        <taxon>Eurotiales</taxon>
        <taxon>Aspergillaceae</taxon>
        <taxon>Aspergillus</taxon>
        <taxon>Aspergillus subgen. Circumdati</taxon>
    </lineage>
</organism>
<feature type="non-terminal residue" evidence="2">
    <location>
        <position position="1"/>
    </location>
</feature>
<reference evidence="3" key="1">
    <citation type="journal article" date="2017" name="Genome Biol.">
        <title>Comparative genomics reveals high biological diversity and specific adaptations in the industrially and medically important fungal genus Aspergillus.</title>
        <authorList>
            <person name="de Vries R.P."/>
            <person name="Riley R."/>
            <person name="Wiebenga A."/>
            <person name="Aguilar-Osorio G."/>
            <person name="Amillis S."/>
            <person name="Uchima C.A."/>
            <person name="Anderluh G."/>
            <person name="Asadollahi M."/>
            <person name="Askin M."/>
            <person name="Barry K."/>
            <person name="Battaglia E."/>
            <person name="Bayram O."/>
            <person name="Benocci T."/>
            <person name="Braus-Stromeyer S.A."/>
            <person name="Caldana C."/>
            <person name="Canovas D."/>
            <person name="Cerqueira G.C."/>
            <person name="Chen F."/>
            <person name="Chen W."/>
            <person name="Choi C."/>
            <person name="Clum A."/>
            <person name="Dos Santos R.A."/>
            <person name="Damasio A.R."/>
            <person name="Diallinas G."/>
            <person name="Emri T."/>
            <person name="Fekete E."/>
            <person name="Flipphi M."/>
            <person name="Freyberg S."/>
            <person name="Gallo A."/>
            <person name="Gournas C."/>
            <person name="Habgood R."/>
            <person name="Hainaut M."/>
            <person name="Harispe M.L."/>
            <person name="Henrissat B."/>
            <person name="Hilden K.S."/>
            <person name="Hope R."/>
            <person name="Hossain A."/>
            <person name="Karabika E."/>
            <person name="Karaffa L."/>
            <person name="Karanyi Z."/>
            <person name="Krasevec N."/>
            <person name="Kuo A."/>
            <person name="Kusch H."/>
            <person name="LaButti K."/>
            <person name="Lagendijk E.L."/>
            <person name="Lapidus A."/>
            <person name="Levasseur A."/>
            <person name="Lindquist E."/>
            <person name="Lipzen A."/>
            <person name="Logrieco A.F."/>
            <person name="MacCabe A."/>
            <person name="Maekelae M.R."/>
            <person name="Malavazi I."/>
            <person name="Melin P."/>
            <person name="Meyer V."/>
            <person name="Mielnichuk N."/>
            <person name="Miskei M."/>
            <person name="Molnar A.P."/>
            <person name="Mule G."/>
            <person name="Ngan C.Y."/>
            <person name="Orejas M."/>
            <person name="Orosz E."/>
            <person name="Ouedraogo J.P."/>
            <person name="Overkamp K.M."/>
            <person name="Park H.-S."/>
            <person name="Perrone G."/>
            <person name="Piumi F."/>
            <person name="Punt P.J."/>
            <person name="Ram A.F."/>
            <person name="Ramon A."/>
            <person name="Rauscher S."/>
            <person name="Record E."/>
            <person name="Riano-Pachon D.M."/>
            <person name="Robert V."/>
            <person name="Roehrig J."/>
            <person name="Ruller R."/>
            <person name="Salamov A."/>
            <person name="Salih N.S."/>
            <person name="Samson R.A."/>
            <person name="Sandor E."/>
            <person name="Sanguinetti M."/>
            <person name="Schuetze T."/>
            <person name="Sepcic K."/>
            <person name="Shelest E."/>
            <person name="Sherlock G."/>
            <person name="Sophianopoulou V."/>
            <person name="Squina F.M."/>
            <person name="Sun H."/>
            <person name="Susca A."/>
            <person name="Todd R.B."/>
            <person name="Tsang A."/>
            <person name="Unkles S.E."/>
            <person name="van de Wiele N."/>
            <person name="van Rossen-Uffink D."/>
            <person name="Oliveira J.V."/>
            <person name="Vesth T.C."/>
            <person name="Visser J."/>
            <person name="Yu J.-H."/>
            <person name="Zhou M."/>
            <person name="Andersen M.R."/>
            <person name="Archer D.B."/>
            <person name="Baker S.E."/>
            <person name="Benoit I."/>
            <person name="Brakhage A.A."/>
            <person name="Braus G.H."/>
            <person name="Fischer R."/>
            <person name="Frisvad J.C."/>
            <person name="Goldman G.H."/>
            <person name="Houbraken J."/>
            <person name="Oakley B."/>
            <person name="Pocsi I."/>
            <person name="Scazzocchio C."/>
            <person name="Seiboth B."/>
            <person name="vanKuyk P.A."/>
            <person name="Wortman J."/>
            <person name="Dyer P.S."/>
            <person name="Grigoriev I.V."/>
        </authorList>
    </citation>
    <scope>NUCLEOTIDE SEQUENCE [LARGE SCALE GENOMIC DNA]</scope>
    <source>
        <strain evidence="3">CBS 134.48</strain>
    </source>
</reference>
<evidence type="ECO:0000313" key="2">
    <source>
        <dbReference type="EMBL" id="OJI83419.1"/>
    </source>
</evidence>
<protein>
    <submittedName>
        <fullName evidence="2">Uncharacterized protein</fullName>
    </submittedName>
</protein>
<dbReference type="EMBL" id="KV878204">
    <property type="protein sequence ID" value="OJI83419.1"/>
    <property type="molecule type" value="Genomic_DNA"/>
</dbReference>